<feature type="domain" description="CCHC-type" evidence="3">
    <location>
        <begin position="80"/>
        <end position="95"/>
    </location>
</feature>
<dbReference type="Pfam" id="PF00098">
    <property type="entry name" value="zf-CCHC"/>
    <property type="match status" value="1"/>
</dbReference>
<dbReference type="EMBL" id="CM000130">
    <property type="protein sequence ID" value="EEC78846.1"/>
    <property type="molecule type" value="Genomic_DNA"/>
</dbReference>
<dbReference type="HOGENOM" id="CLU_2324479_0_0_1"/>
<dbReference type="Proteomes" id="UP000007015">
    <property type="component" value="Chromosome 5"/>
</dbReference>
<dbReference type="InterPro" id="IPR036875">
    <property type="entry name" value="Znf_CCHC_sf"/>
</dbReference>
<name>B8AZY0_ORYSI</name>
<evidence type="ECO:0000256" key="2">
    <source>
        <dbReference type="SAM" id="MobiDB-lite"/>
    </source>
</evidence>
<proteinExistence type="predicted"/>
<dbReference type="AlphaFoldDB" id="B8AZY0"/>
<dbReference type="PROSITE" id="PS50158">
    <property type="entry name" value="ZF_CCHC"/>
    <property type="match status" value="1"/>
</dbReference>
<dbReference type="GO" id="GO:0008270">
    <property type="term" value="F:zinc ion binding"/>
    <property type="evidence" value="ECO:0007669"/>
    <property type="project" value="UniProtKB-KW"/>
</dbReference>
<accession>B8AZY0</accession>
<evidence type="ECO:0000259" key="3">
    <source>
        <dbReference type="PROSITE" id="PS50158"/>
    </source>
</evidence>
<keyword evidence="1" id="KW-0862">Zinc</keyword>
<dbReference type="SMART" id="SM00343">
    <property type="entry name" value="ZnF_C2HC"/>
    <property type="match status" value="1"/>
</dbReference>
<feature type="region of interest" description="Disordered" evidence="2">
    <location>
        <begin position="1"/>
        <end position="24"/>
    </location>
</feature>
<gene>
    <name evidence="4" type="ORF">OsI_19167</name>
</gene>
<keyword evidence="5" id="KW-1185">Reference proteome</keyword>
<evidence type="ECO:0000313" key="5">
    <source>
        <dbReference type="Proteomes" id="UP000007015"/>
    </source>
</evidence>
<dbReference type="SUPFAM" id="SSF57756">
    <property type="entry name" value="Retrovirus zinc finger-like domains"/>
    <property type="match status" value="1"/>
</dbReference>
<organism evidence="4 5">
    <name type="scientific">Oryza sativa subsp. indica</name>
    <name type="common">Rice</name>
    <dbReference type="NCBI Taxonomy" id="39946"/>
    <lineage>
        <taxon>Eukaryota</taxon>
        <taxon>Viridiplantae</taxon>
        <taxon>Streptophyta</taxon>
        <taxon>Embryophyta</taxon>
        <taxon>Tracheophyta</taxon>
        <taxon>Spermatophyta</taxon>
        <taxon>Magnoliopsida</taxon>
        <taxon>Liliopsida</taxon>
        <taxon>Poales</taxon>
        <taxon>Poaceae</taxon>
        <taxon>BOP clade</taxon>
        <taxon>Oryzoideae</taxon>
        <taxon>Oryzeae</taxon>
        <taxon>Oryzinae</taxon>
        <taxon>Oryza</taxon>
        <taxon>Oryza sativa</taxon>
    </lineage>
</organism>
<keyword evidence="1" id="KW-0479">Metal-binding</keyword>
<dbReference type="GO" id="GO:0003676">
    <property type="term" value="F:nucleic acid binding"/>
    <property type="evidence" value="ECO:0007669"/>
    <property type="project" value="InterPro"/>
</dbReference>
<feature type="region of interest" description="Disordered" evidence="2">
    <location>
        <begin position="46"/>
        <end position="68"/>
    </location>
</feature>
<keyword evidence="1" id="KW-0863">Zinc-finger</keyword>
<dbReference type="Gramene" id="BGIOSGA019482-TA">
    <property type="protein sequence ID" value="BGIOSGA019482-PA"/>
    <property type="gene ID" value="BGIOSGA019482"/>
</dbReference>
<protein>
    <recommendedName>
        <fullName evidence="3">CCHC-type domain-containing protein</fullName>
    </recommendedName>
</protein>
<evidence type="ECO:0000256" key="1">
    <source>
        <dbReference type="PROSITE-ProRule" id="PRU00047"/>
    </source>
</evidence>
<dbReference type="OMA" id="GHLRTWE"/>
<dbReference type="Gene3D" id="4.10.60.10">
    <property type="entry name" value="Zinc finger, CCHC-type"/>
    <property type="match status" value="1"/>
</dbReference>
<sequence length="115" mass="12887">MMVTKTIGHLRAFEDSSQGLRRDKEGEQQLFAAYAEPRLMRAEWEAKVAKERRSGGGSGSSSGGDKRKYHGKFDKAKVHCYNCQEYGHFADECPKPKKDMAFLATVDADDEPTLV</sequence>
<evidence type="ECO:0000313" key="4">
    <source>
        <dbReference type="EMBL" id="EEC78846.1"/>
    </source>
</evidence>
<dbReference type="InterPro" id="IPR001878">
    <property type="entry name" value="Znf_CCHC"/>
</dbReference>
<reference evidence="4 5" key="1">
    <citation type="journal article" date="2005" name="PLoS Biol.">
        <title>The genomes of Oryza sativa: a history of duplications.</title>
        <authorList>
            <person name="Yu J."/>
            <person name="Wang J."/>
            <person name="Lin W."/>
            <person name="Li S."/>
            <person name="Li H."/>
            <person name="Zhou J."/>
            <person name="Ni P."/>
            <person name="Dong W."/>
            <person name="Hu S."/>
            <person name="Zeng C."/>
            <person name="Zhang J."/>
            <person name="Zhang Y."/>
            <person name="Li R."/>
            <person name="Xu Z."/>
            <person name="Li S."/>
            <person name="Li X."/>
            <person name="Zheng H."/>
            <person name="Cong L."/>
            <person name="Lin L."/>
            <person name="Yin J."/>
            <person name="Geng J."/>
            <person name="Li G."/>
            <person name="Shi J."/>
            <person name="Liu J."/>
            <person name="Lv H."/>
            <person name="Li J."/>
            <person name="Wang J."/>
            <person name="Deng Y."/>
            <person name="Ran L."/>
            <person name="Shi X."/>
            <person name="Wang X."/>
            <person name="Wu Q."/>
            <person name="Li C."/>
            <person name="Ren X."/>
            <person name="Wang J."/>
            <person name="Wang X."/>
            <person name="Li D."/>
            <person name="Liu D."/>
            <person name="Zhang X."/>
            <person name="Ji Z."/>
            <person name="Zhao W."/>
            <person name="Sun Y."/>
            <person name="Zhang Z."/>
            <person name="Bao J."/>
            <person name="Han Y."/>
            <person name="Dong L."/>
            <person name="Ji J."/>
            <person name="Chen P."/>
            <person name="Wu S."/>
            <person name="Liu J."/>
            <person name="Xiao Y."/>
            <person name="Bu D."/>
            <person name="Tan J."/>
            <person name="Yang L."/>
            <person name="Ye C."/>
            <person name="Zhang J."/>
            <person name="Xu J."/>
            <person name="Zhou Y."/>
            <person name="Yu Y."/>
            <person name="Zhang B."/>
            <person name="Zhuang S."/>
            <person name="Wei H."/>
            <person name="Liu B."/>
            <person name="Lei M."/>
            <person name="Yu H."/>
            <person name="Li Y."/>
            <person name="Xu H."/>
            <person name="Wei S."/>
            <person name="He X."/>
            <person name="Fang L."/>
            <person name="Zhang Z."/>
            <person name="Zhang Y."/>
            <person name="Huang X."/>
            <person name="Su Z."/>
            <person name="Tong W."/>
            <person name="Li J."/>
            <person name="Tong Z."/>
            <person name="Li S."/>
            <person name="Ye J."/>
            <person name="Wang L."/>
            <person name="Fang L."/>
            <person name="Lei T."/>
            <person name="Chen C."/>
            <person name="Chen H."/>
            <person name="Xu Z."/>
            <person name="Li H."/>
            <person name="Huang H."/>
            <person name="Zhang F."/>
            <person name="Xu H."/>
            <person name="Li N."/>
            <person name="Zhao C."/>
            <person name="Li S."/>
            <person name="Dong L."/>
            <person name="Huang Y."/>
            <person name="Li L."/>
            <person name="Xi Y."/>
            <person name="Qi Q."/>
            <person name="Li W."/>
            <person name="Zhang B."/>
            <person name="Hu W."/>
            <person name="Zhang Y."/>
            <person name="Tian X."/>
            <person name="Jiao Y."/>
            <person name="Liang X."/>
            <person name="Jin J."/>
            <person name="Gao L."/>
            <person name="Zheng W."/>
            <person name="Hao B."/>
            <person name="Liu S."/>
            <person name="Wang W."/>
            <person name="Yuan L."/>
            <person name="Cao M."/>
            <person name="McDermott J."/>
            <person name="Samudrala R."/>
            <person name="Wang J."/>
            <person name="Wong G.K."/>
            <person name="Yang H."/>
        </authorList>
    </citation>
    <scope>NUCLEOTIDE SEQUENCE [LARGE SCALE GENOMIC DNA]</scope>
    <source>
        <strain evidence="5">cv. 93-11</strain>
    </source>
</reference>